<gene>
    <name evidence="9" type="ORF">IAA69_04070</name>
</gene>
<dbReference type="InterPro" id="IPR029063">
    <property type="entry name" value="SAM-dependent_MTases_sf"/>
</dbReference>
<evidence type="ECO:0000256" key="2">
    <source>
        <dbReference type="ARBA" id="ARBA00022603"/>
    </source>
</evidence>
<dbReference type="InterPro" id="IPR001678">
    <property type="entry name" value="MeTrfase_RsmB-F_NOP2_dom"/>
</dbReference>
<dbReference type="GO" id="GO:0001510">
    <property type="term" value="P:RNA methylation"/>
    <property type="evidence" value="ECO:0007669"/>
    <property type="project" value="InterPro"/>
</dbReference>
<feature type="binding site" evidence="6">
    <location>
        <position position="149"/>
    </location>
    <ligand>
        <name>S-adenosyl-L-methionine</name>
        <dbReference type="ChEBI" id="CHEBI:59789"/>
    </ligand>
</feature>
<evidence type="ECO:0000259" key="8">
    <source>
        <dbReference type="PROSITE" id="PS51686"/>
    </source>
</evidence>
<dbReference type="PRINTS" id="PR02008">
    <property type="entry name" value="RCMTFAMILY"/>
</dbReference>
<dbReference type="InterPro" id="IPR023267">
    <property type="entry name" value="RCMT"/>
</dbReference>
<reference evidence="9" key="2">
    <citation type="journal article" date="2021" name="PeerJ">
        <title>Extensive microbial diversity within the chicken gut microbiome revealed by metagenomics and culture.</title>
        <authorList>
            <person name="Gilroy R."/>
            <person name="Ravi A."/>
            <person name="Getino M."/>
            <person name="Pursley I."/>
            <person name="Horton D.L."/>
            <person name="Alikhan N.F."/>
            <person name="Baker D."/>
            <person name="Gharbi K."/>
            <person name="Hall N."/>
            <person name="Watson M."/>
            <person name="Adriaenssens E.M."/>
            <person name="Foster-Nyarko E."/>
            <person name="Jarju S."/>
            <person name="Secka A."/>
            <person name="Antonio M."/>
            <person name="Oren A."/>
            <person name="Chaudhuri R.R."/>
            <person name="La Ragione R."/>
            <person name="Hildebrand F."/>
            <person name="Pallen M.J."/>
        </authorList>
    </citation>
    <scope>NUCLEOTIDE SEQUENCE</scope>
    <source>
        <strain evidence="9">ChiGjej1B1-2707</strain>
    </source>
</reference>
<comment type="similarity">
    <text evidence="1 6">Belongs to the class I-like SAM-binding methyltransferase superfamily. RsmB/NOP family.</text>
</comment>
<keyword evidence="2 6" id="KW-0489">Methyltransferase</keyword>
<dbReference type="SUPFAM" id="SSF53335">
    <property type="entry name" value="S-adenosyl-L-methionine-dependent methyltransferases"/>
    <property type="match status" value="1"/>
</dbReference>
<dbReference type="InterPro" id="IPR018314">
    <property type="entry name" value="RsmB/NOL1/NOP2-like_CS"/>
</dbReference>
<dbReference type="PROSITE" id="PS01153">
    <property type="entry name" value="NOL1_NOP2_SUN"/>
    <property type="match status" value="1"/>
</dbReference>
<accession>A0A9D0ZZL9</accession>
<feature type="binding site" evidence="6">
    <location>
        <position position="176"/>
    </location>
    <ligand>
        <name>S-adenosyl-L-methionine</name>
        <dbReference type="ChEBI" id="CHEBI:59789"/>
    </ligand>
</feature>
<dbReference type="Gene3D" id="3.40.50.150">
    <property type="entry name" value="Vaccinia Virus protein VP39"/>
    <property type="match status" value="1"/>
</dbReference>
<protein>
    <submittedName>
        <fullName evidence="9">RsmB/NOP family class I SAM-dependent RNA methyltransferase</fullName>
    </submittedName>
</protein>
<dbReference type="EMBL" id="DVGB01000049">
    <property type="protein sequence ID" value="HIR01419.1"/>
    <property type="molecule type" value="Genomic_DNA"/>
</dbReference>
<keyword evidence="5 6" id="KW-0694">RNA-binding</keyword>
<name>A0A9D0ZZL9_9ACTN</name>
<evidence type="ECO:0000256" key="1">
    <source>
        <dbReference type="ARBA" id="ARBA00007494"/>
    </source>
</evidence>
<feature type="region of interest" description="Disordered" evidence="7">
    <location>
        <begin position="274"/>
        <end position="297"/>
    </location>
</feature>
<keyword evidence="3 6" id="KW-0808">Transferase</keyword>
<dbReference type="AlphaFoldDB" id="A0A9D0ZZL9"/>
<feature type="domain" description="SAM-dependent MTase RsmB/NOP-type" evidence="8">
    <location>
        <begin position="33"/>
        <end position="347"/>
    </location>
</feature>
<proteinExistence type="inferred from homology"/>
<dbReference type="PROSITE" id="PS51686">
    <property type="entry name" value="SAM_MT_RSMB_NOP"/>
    <property type="match status" value="1"/>
</dbReference>
<reference evidence="9" key="1">
    <citation type="submission" date="2020-10" db="EMBL/GenBank/DDBJ databases">
        <authorList>
            <person name="Gilroy R."/>
        </authorList>
    </citation>
    <scope>NUCLEOTIDE SEQUENCE</scope>
    <source>
        <strain evidence="9">ChiGjej1B1-2707</strain>
    </source>
</reference>
<evidence type="ECO:0000256" key="6">
    <source>
        <dbReference type="PROSITE-ProRule" id="PRU01023"/>
    </source>
</evidence>
<dbReference type="Proteomes" id="UP000824261">
    <property type="component" value="Unassembled WGS sequence"/>
</dbReference>
<evidence type="ECO:0000256" key="3">
    <source>
        <dbReference type="ARBA" id="ARBA00022679"/>
    </source>
</evidence>
<keyword evidence="4 6" id="KW-0949">S-adenosyl-L-methionine</keyword>
<dbReference type="InterPro" id="IPR049560">
    <property type="entry name" value="MeTrfase_RsmB-F_NOP2_cat"/>
</dbReference>
<organism evidence="9 10">
    <name type="scientific">Candidatus Aveggerthella stercoripullorum</name>
    <dbReference type="NCBI Taxonomy" id="2840688"/>
    <lineage>
        <taxon>Bacteria</taxon>
        <taxon>Bacillati</taxon>
        <taxon>Actinomycetota</taxon>
        <taxon>Coriobacteriia</taxon>
        <taxon>Eggerthellales</taxon>
        <taxon>Eggerthellaceae</taxon>
        <taxon>Eggerthellaceae incertae sedis</taxon>
        <taxon>Candidatus Aveggerthella</taxon>
    </lineage>
</organism>
<dbReference type="InterPro" id="IPR054728">
    <property type="entry name" value="RsmB-like_ferredoxin"/>
</dbReference>
<evidence type="ECO:0000313" key="9">
    <source>
        <dbReference type="EMBL" id="HIR01419.1"/>
    </source>
</evidence>
<feature type="binding site" evidence="6">
    <location>
        <position position="192"/>
    </location>
    <ligand>
        <name>S-adenosyl-L-methionine</name>
        <dbReference type="ChEBI" id="CHEBI:59789"/>
    </ligand>
</feature>
<feature type="active site" description="Nucleophile" evidence="6">
    <location>
        <position position="250"/>
    </location>
</feature>
<sequence length="352" mass="38547">MRRVPQTVDPAVAFAALEERLRDSYDEKTRSLILEGYRAVRPVTLRANTLKTTIEAVRTALDEAGIRWHDVPWSPEALVLEGASEQDVRALPLYEQGEVYLQSLSSMVPPLVLGPHPNDSILDMCAAPGGKTTQMMALSGGRAQITACERSTPRAERLRFNLDRQGAGRVNVLVEDARRLDPFFRFDKILLDAPCSGSGTVTCTQDIEPVVWKTGFSSELLANCMRTQGGLLRKALELLPIGGELVYSTCSILPEENELLVRRVLEEAAQGRSLRAGKGGGGKRGKGRRGEAAESHLPSEPIHAEIVPIDQACFPDMPVLPCSLEGALCIRPTDLYEGFFVCRLRRVECPGA</sequence>
<dbReference type="PANTHER" id="PTHR22807">
    <property type="entry name" value="NOP2 YEAST -RELATED NOL1/NOP2/FMU SUN DOMAIN-CONTAINING"/>
    <property type="match status" value="1"/>
</dbReference>
<evidence type="ECO:0000313" key="10">
    <source>
        <dbReference type="Proteomes" id="UP000824261"/>
    </source>
</evidence>
<evidence type="ECO:0000256" key="5">
    <source>
        <dbReference type="ARBA" id="ARBA00022884"/>
    </source>
</evidence>
<dbReference type="Pfam" id="PF01189">
    <property type="entry name" value="Methyltr_RsmB-F"/>
    <property type="match status" value="1"/>
</dbReference>
<dbReference type="GO" id="GO:0008173">
    <property type="term" value="F:RNA methyltransferase activity"/>
    <property type="evidence" value="ECO:0007669"/>
    <property type="project" value="InterPro"/>
</dbReference>
<dbReference type="Pfam" id="PF22458">
    <property type="entry name" value="RsmF-B_ferredox"/>
    <property type="match status" value="1"/>
</dbReference>
<feature type="binding site" evidence="6">
    <location>
        <begin position="125"/>
        <end position="131"/>
    </location>
    <ligand>
        <name>S-adenosyl-L-methionine</name>
        <dbReference type="ChEBI" id="CHEBI:59789"/>
    </ligand>
</feature>
<evidence type="ECO:0000256" key="7">
    <source>
        <dbReference type="SAM" id="MobiDB-lite"/>
    </source>
</evidence>
<comment type="caution">
    <text evidence="9">The sequence shown here is derived from an EMBL/GenBank/DDBJ whole genome shotgun (WGS) entry which is preliminary data.</text>
</comment>
<dbReference type="CDD" id="cd02440">
    <property type="entry name" value="AdoMet_MTases"/>
    <property type="match status" value="1"/>
</dbReference>
<dbReference type="PANTHER" id="PTHR22807:SF61">
    <property type="entry name" value="NOL1_NOP2_SUN FAMILY PROTEIN _ ANTITERMINATION NUSB DOMAIN-CONTAINING PROTEIN"/>
    <property type="match status" value="1"/>
</dbReference>
<dbReference type="GO" id="GO:0003723">
    <property type="term" value="F:RNA binding"/>
    <property type="evidence" value="ECO:0007669"/>
    <property type="project" value="UniProtKB-UniRule"/>
</dbReference>
<evidence type="ECO:0000256" key="4">
    <source>
        <dbReference type="ARBA" id="ARBA00022691"/>
    </source>
</evidence>